<sequence length="24" mass="2584">MVYCARRNCQAGMEDSLLPAARGA</sequence>
<protein>
    <submittedName>
        <fullName evidence="1">Uncharacterized protein</fullName>
    </submittedName>
</protein>
<accession>A0A392V148</accession>
<keyword evidence="2" id="KW-1185">Reference proteome</keyword>
<dbReference type="AlphaFoldDB" id="A0A392V148"/>
<dbReference type="Proteomes" id="UP000265520">
    <property type="component" value="Unassembled WGS sequence"/>
</dbReference>
<comment type="caution">
    <text evidence="1">The sequence shown here is derived from an EMBL/GenBank/DDBJ whole genome shotgun (WGS) entry which is preliminary data.</text>
</comment>
<evidence type="ECO:0000313" key="1">
    <source>
        <dbReference type="EMBL" id="MCI80801.1"/>
    </source>
</evidence>
<reference evidence="1 2" key="1">
    <citation type="journal article" date="2018" name="Front. Plant Sci.">
        <title>Red Clover (Trifolium pratense) and Zigzag Clover (T. medium) - A Picture of Genomic Similarities and Differences.</title>
        <authorList>
            <person name="Dluhosova J."/>
            <person name="Istvanek J."/>
            <person name="Nedelnik J."/>
            <person name="Repkova J."/>
        </authorList>
    </citation>
    <scope>NUCLEOTIDE SEQUENCE [LARGE SCALE GENOMIC DNA]</scope>
    <source>
        <strain evidence="2">cv. 10/8</strain>
        <tissue evidence="1">Leaf</tissue>
    </source>
</reference>
<name>A0A392V148_9FABA</name>
<proteinExistence type="predicted"/>
<feature type="non-terminal residue" evidence="1">
    <location>
        <position position="24"/>
    </location>
</feature>
<dbReference type="EMBL" id="LXQA011003587">
    <property type="protein sequence ID" value="MCI80801.1"/>
    <property type="molecule type" value="Genomic_DNA"/>
</dbReference>
<organism evidence="1 2">
    <name type="scientific">Trifolium medium</name>
    <dbReference type="NCBI Taxonomy" id="97028"/>
    <lineage>
        <taxon>Eukaryota</taxon>
        <taxon>Viridiplantae</taxon>
        <taxon>Streptophyta</taxon>
        <taxon>Embryophyta</taxon>
        <taxon>Tracheophyta</taxon>
        <taxon>Spermatophyta</taxon>
        <taxon>Magnoliopsida</taxon>
        <taxon>eudicotyledons</taxon>
        <taxon>Gunneridae</taxon>
        <taxon>Pentapetalae</taxon>
        <taxon>rosids</taxon>
        <taxon>fabids</taxon>
        <taxon>Fabales</taxon>
        <taxon>Fabaceae</taxon>
        <taxon>Papilionoideae</taxon>
        <taxon>50 kb inversion clade</taxon>
        <taxon>NPAAA clade</taxon>
        <taxon>Hologalegina</taxon>
        <taxon>IRL clade</taxon>
        <taxon>Trifolieae</taxon>
        <taxon>Trifolium</taxon>
    </lineage>
</organism>
<evidence type="ECO:0000313" key="2">
    <source>
        <dbReference type="Proteomes" id="UP000265520"/>
    </source>
</evidence>